<dbReference type="SUPFAM" id="SSF53850">
    <property type="entry name" value="Periplasmic binding protein-like II"/>
    <property type="match status" value="1"/>
</dbReference>
<evidence type="ECO:0000259" key="5">
    <source>
        <dbReference type="PROSITE" id="PS50931"/>
    </source>
</evidence>
<comment type="similarity">
    <text evidence="1">Belongs to the LysR transcriptional regulatory family.</text>
</comment>
<protein>
    <submittedName>
        <fullName evidence="6">Transcriptional regulator, LysR family</fullName>
    </submittedName>
</protein>
<dbReference type="PATRIC" id="fig|28229.3.peg.255"/>
<accession>A0A099L510</accession>
<dbReference type="InterPro" id="IPR005119">
    <property type="entry name" value="LysR_subst-bd"/>
</dbReference>
<dbReference type="PRINTS" id="PR00039">
    <property type="entry name" value="HTHLYSR"/>
</dbReference>
<proteinExistence type="inferred from homology"/>
<dbReference type="PANTHER" id="PTHR30126:SF2">
    <property type="entry name" value="HTH-TYPE TRANSCRIPTIONAL REGULATOR YJIE"/>
    <property type="match status" value="1"/>
</dbReference>
<dbReference type="PROSITE" id="PS50931">
    <property type="entry name" value="HTH_LYSR"/>
    <property type="match status" value="1"/>
</dbReference>
<evidence type="ECO:0000313" key="7">
    <source>
        <dbReference type="Proteomes" id="UP000029868"/>
    </source>
</evidence>
<evidence type="ECO:0000256" key="3">
    <source>
        <dbReference type="ARBA" id="ARBA00023125"/>
    </source>
</evidence>
<dbReference type="PANTHER" id="PTHR30126">
    <property type="entry name" value="HTH-TYPE TRANSCRIPTIONAL REGULATOR"/>
    <property type="match status" value="1"/>
</dbReference>
<keyword evidence="3" id="KW-0238">DNA-binding</keyword>
<dbReference type="GO" id="GO:0000976">
    <property type="term" value="F:transcription cis-regulatory region binding"/>
    <property type="evidence" value="ECO:0007669"/>
    <property type="project" value="TreeGrafter"/>
</dbReference>
<dbReference type="Gene3D" id="3.40.190.10">
    <property type="entry name" value="Periplasmic binding protein-like II"/>
    <property type="match status" value="1"/>
</dbReference>
<reference evidence="6 7" key="1">
    <citation type="submission" date="2014-08" db="EMBL/GenBank/DDBJ databases">
        <title>Genomic and Phenotypic Diversity of Colwellia psychrerythraea strains from Disparate Marine Basins.</title>
        <authorList>
            <person name="Techtmann S.M."/>
            <person name="Stelling S.C."/>
            <person name="Utturkar S.M."/>
            <person name="Alshibli N."/>
            <person name="Harris A."/>
            <person name="Brown S.D."/>
            <person name="Hazen T.C."/>
        </authorList>
    </citation>
    <scope>NUCLEOTIDE SEQUENCE [LARGE SCALE GENOMIC DNA]</scope>
    <source>
        <strain evidence="6 7">GAB14E</strain>
    </source>
</reference>
<name>A0A099L510_COLPS</name>
<dbReference type="Pfam" id="PF03466">
    <property type="entry name" value="LysR_substrate"/>
    <property type="match status" value="1"/>
</dbReference>
<dbReference type="EMBL" id="JQEC01000002">
    <property type="protein sequence ID" value="KGJ97510.1"/>
    <property type="molecule type" value="Genomic_DNA"/>
</dbReference>
<dbReference type="InterPro" id="IPR000847">
    <property type="entry name" value="LysR_HTH_N"/>
</dbReference>
<evidence type="ECO:0000256" key="2">
    <source>
        <dbReference type="ARBA" id="ARBA00023015"/>
    </source>
</evidence>
<gene>
    <name evidence="6" type="ORF">GAB14E_1099</name>
</gene>
<evidence type="ECO:0000313" key="6">
    <source>
        <dbReference type="EMBL" id="KGJ97510.1"/>
    </source>
</evidence>
<dbReference type="Pfam" id="PF00126">
    <property type="entry name" value="HTH_1"/>
    <property type="match status" value="1"/>
</dbReference>
<evidence type="ECO:0000256" key="4">
    <source>
        <dbReference type="ARBA" id="ARBA00023163"/>
    </source>
</evidence>
<organism evidence="6 7">
    <name type="scientific">Colwellia psychrerythraea</name>
    <name type="common">Vibrio psychroerythus</name>
    <dbReference type="NCBI Taxonomy" id="28229"/>
    <lineage>
        <taxon>Bacteria</taxon>
        <taxon>Pseudomonadati</taxon>
        <taxon>Pseudomonadota</taxon>
        <taxon>Gammaproteobacteria</taxon>
        <taxon>Alteromonadales</taxon>
        <taxon>Colwelliaceae</taxon>
        <taxon>Colwellia</taxon>
    </lineage>
</organism>
<keyword evidence="2" id="KW-0805">Transcription regulation</keyword>
<comment type="caution">
    <text evidence="6">The sequence shown here is derived from an EMBL/GenBank/DDBJ whole genome shotgun (WGS) entry which is preliminary data.</text>
</comment>
<dbReference type="SUPFAM" id="SSF46785">
    <property type="entry name" value="Winged helix' DNA-binding domain"/>
    <property type="match status" value="1"/>
</dbReference>
<dbReference type="Proteomes" id="UP000029868">
    <property type="component" value="Unassembled WGS sequence"/>
</dbReference>
<feature type="domain" description="HTH lysR-type" evidence="5">
    <location>
        <begin position="3"/>
        <end position="60"/>
    </location>
</feature>
<dbReference type="OrthoDB" id="6971749at2"/>
<dbReference type="GO" id="GO:0003700">
    <property type="term" value="F:DNA-binding transcription factor activity"/>
    <property type="evidence" value="ECO:0007669"/>
    <property type="project" value="InterPro"/>
</dbReference>
<sequence length="298" mass="34095">MNIDTKWLKDFVVLAQTRNFSKASDLRHVSQPAFSRRIKALESKLNCKLVNRLHQPLQLTVSGEIFLNRAENLLTELDLLSEELQQQTLRTPLVFSATHTLSIGVFPSIVEHINKLPFTVDTQLKIADADDCTNLLKQKHCDYLLAFSDPLLDAFHNDSILLANVKLLPVCKANEQGEPIYQLSQPKSSVPYLAYQENIYLDRVVSSLLKNKRQQVNFNKMLMSPMADSLKMMALKGLGVAWIPEFSLATELATQQLVIAGGKQWQPELSLRLYRAKKMHNQHSFQEKIWQHFQELNL</sequence>
<dbReference type="Gene3D" id="1.10.10.10">
    <property type="entry name" value="Winged helix-like DNA-binding domain superfamily/Winged helix DNA-binding domain"/>
    <property type="match status" value="1"/>
</dbReference>
<keyword evidence="4" id="KW-0804">Transcription</keyword>
<dbReference type="RefSeq" id="WP_033080380.1">
    <property type="nucleotide sequence ID" value="NZ_JQEC01000002.1"/>
</dbReference>
<dbReference type="InterPro" id="IPR036388">
    <property type="entry name" value="WH-like_DNA-bd_sf"/>
</dbReference>
<evidence type="ECO:0000256" key="1">
    <source>
        <dbReference type="ARBA" id="ARBA00009437"/>
    </source>
</evidence>
<dbReference type="InterPro" id="IPR036390">
    <property type="entry name" value="WH_DNA-bd_sf"/>
</dbReference>
<dbReference type="AlphaFoldDB" id="A0A099L510"/>